<dbReference type="Proteomes" id="UP000606274">
    <property type="component" value="Unassembled WGS sequence"/>
</dbReference>
<feature type="compositionally biased region" description="Acidic residues" evidence="1">
    <location>
        <begin position="97"/>
        <end position="114"/>
    </location>
</feature>
<keyword evidence="2" id="KW-0812">Transmembrane</keyword>
<evidence type="ECO:0000313" key="3">
    <source>
        <dbReference type="EMBL" id="KAF7688423.1"/>
    </source>
</evidence>
<protein>
    <submittedName>
        <fullName evidence="3">Uncharacterized protein</fullName>
    </submittedName>
</protein>
<dbReference type="AlphaFoldDB" id="A0A8T0AAR8"/>
<comment type="caution">
    <text evidence="3">The sequence shown here is derived from an EMBL/GenBank/DDBJ whole genome shotgun (WGS) entry which is preliminary data.</text>
</comment>
<accession>A0A8T0AAR8</accession>
<name>A0A8T0AAR8_SILME</name>
<evidence type="ECO:0000313" key="4">
    <source>
        <dbReference type="Proteomes" id="UP000606274"/>
    </source>
</evidence>
<gene>
    <name evidence="3" type="ORF">HF521_013230</name>
</gene>
<feature type="region of interest" description="Disordered" evidence="1">
    <location>
        <begin position="11"/>
        <end position="30"/>
    </location>
</feature>
<keyword evidence="2" id="KW-1133">Transmembrane helix</keyword>
<organism evidence="3 4">
    <name type="scientific">Silurus meridionalis</name>
    <name type="common">Southern catfish</name>
    <name type="synonym">Silurus soldatovi meridionalis</name>
    <dbReference type="NCBI Taxonomy" id="175797"/>
    <lineage>
        <taxon>Eukaryota</taxon>
        <taxon>Metazoa</taxon>
        <taxon>Chordata</taxon>
        <taxon>Craniata</taxon>
        <taxon>Vertebrata</taxon>
        <taxon>Euteleostomi</taxon>
        <taxon>Actinopterygii</taxon>
        <taxon>Neopterygii</taxon>
        <taxon>Teleostei</taxon>
        <taxon>Ostariophysi</taxon>
        <taxon>Siluriformes</taxon>
        <taxon>Siluridae</taxon>
        <taxon>Silurus</taxon>
    </lineage>
</organism>
<sequence length="129" mass="13626">MMLIWKSFLRPSSPSSSTLPPRPVLASGSSERPVCTASAVSPAARAAASTLPSLPVYVGLFACLLLLVLALVFATLYRMKHTVAPMPCYSTRAGTEAEADAETETEAETTEQETEETRAETSSTSDGVV</sequence>
<feature type="transmembrane region" description="Helical" evidence="2">
    <location>
        <begin position="56"/>
        <end position="77"/>
    </location>
</feature>
<keyword evidence="2" id="KW-0472">Membrane</keyword>
<feature type="region of interest" description="Disordered" evidence="1">
    <location>
        <begin position="88"/>
        <end position="129"/>
    </location>
</feature>
<dbReference type="EMBL" id="JABFDY010000025">
    <property type="protein sequence ID" value="KAF7688423.1"/>
    <property type="molecule type" value="Genomic_DNA"/>
</dbReference>
<evidence type="ECO:0000256" key="2">
    <source>
        <dbReference type="SAM" id="Phobius"/>
    </source>
</evidence>
<reference evidence="3" key="1">
    <citation type="submission" date="2020-08" db="EMBL/GenBank/DDBJ databases">
        <title>Chromosome-level assembly of Southern catfish (Silurus meridionalis) provides insights into visual adaptation to the nocturnal and benthic lifestyles.</title>
        <authorList>
            <person name="Zhang Y."/>
            <person name="Wang D."/>
            <person name="Peng Z."/>
        </authorList>
    </citation>
    <scope>NUCLEOTIDE SEQUENCE</scope>
    <source>
        <strain evidence="3">SWU-2019-XX</strain>
        <tissue evidence="3">Muscle</tissue>
    </source>
</reference>
<evidence type="ECO:0000256" key="1">
    <source>
        <dbReference type="SAM" id="MobiDB-lite"/>
    </source>
</evidence>
<keyword evidence="4" id="KW-1185">Reference proteome</keyword>
<proteinExistence type="predicted"/>